<evidence type="ECO:0000313" key="2">
    <source>
        <dbReference type="EMBL" id="MPN38247.1"/>
    </source>
</evidence>
<dbReference type="Gene3D" id="1.10.260.40">
    <property type="entry name" value="lambda repressor-like DNA-binding domains"/>
    <property type="match status" value="1"/>
</dbReference>
<gene>
    <name evidence="2" type="ORF">SDC9_185771</name>
</gene>
<dbReference type="GO" id="GO:0003677">
    <property type="term" value="F:DNA binding"/>
    <property type="evidence" value="ECO:0007669"/>
    <property type="project" value="InterPro"/>
</dbReference>
<name>A0A645HH13_9ZZZZ</name>
<dbReference type="CDD" id="cd00093">
    <property type="entry name" value="HTH_XRE"/>
    <property type="match status" value="1"/>
</dbReference>
<dbReference type="AlphaFoldDB" id="A0A645HH13"/>
<sequence length="69" mass="8107">MPIKCRLSILMGENKYNMQDVHLKTGLSRATVSNLYHDKMERIDYSTLSKLCELFKCNVGELLEYYNED</sequence>
<feature type="domain" description="HTH cro/C1-type" evidence="1">
    <location>
        <begin position="24"/>
        <end position="62"/>
    </location>
</feature>
<reference evidence="2" key="1">
    <citation type="submission" date="2019-08" db="EMBL/GenBank/DDBJ databases">
        <authorList>
            <person name="Kucharzyk K."/>
            <person name="Murdoch R.W."/>
            <person name="Higgins S."/>
            <person name="Loffler F."/>
        </authorList>
    </citation>
    <scope>NUCLEOTIDE SEQUENCE</scope>
</reference>
<organism evidence="2">
    <name type="scientific">bioreactor metagenome</name>
    <dbReference type="NCBI Taxonomy" id="1076179"/>
    <lineage>
        <taxon>unclassified sequences</taxon>
        <taxon>metagenomes</taxon>
        <taxon>ecological metagenomes</taxon>
    </lineage>
</organism>
<accession>A0A645HH13</accession>
<comment type="caution">
    <text evidence="2">The sequence shown here is derived from an EMBL/GenBank/DDBJ whole genome shotgun (WGS) entry which is preliminary data.</text>
</comment>
<protein>
    <recommendedName>
        <fullName evidence="1">HTH cro/C1-type domain-containing protein</fullName>
    </recommendedName>
</protein>
<dbReference type="Pfam" id="PF13443">
    <property type="entry name" value="HTH_26"/>
    <property type="match status" value="1"/>
</dbReference>
<proteinExistence type="predicted"/>
<dbReference type="InterPro" id="IPR010982">
    <property type="entry name" value="Lambda_DNA-bd_dom_sf"/>
</dbReference>
<dbReference type="SUPFAM" id="SSF47413">
    <property type="entry name" value="lambda repressor-like DNA-binding domains"/>
    <property type="match status" value="1"/>
</dbReference>
<dbReference type="EMBL" id="VSSQ01093352">
    <property type="protein sequence ID" value="MPN38247.1"/>
    <property type="molecule type" value="Genomic_DNA"/>
</dbReference>
<dbReference type="InterPro" id="IPR001387">
    <property type="entry name" value="Cro/C1-type_HTH"/>
</dbReference>
<dbReference type="PROSITE" id="PS50943">
    <property type="entry name" value="HTH_CROC1"/>
    <property type="match status" value="1"/>
</dbReference>
<evidence type="ECO:0000259" key="1">
    <source>
        <dbReference type="PROSITE" id="PS50943"/>
    </source>
</evidence>